<accession>A0A4P6JJP1</accession>
<evidence type="ECO:0000313" key="2">
    <source>
        <dbReference type="Proteomes" id="UP000290365"/>
    </source>
</evidence>
<proteinExistence type="predicted"/>
<dbReference type="Proteomes" id="UP000290365">
    <property type="component" value="Chromosome"/>
</dbReference>
<evidence type="ECO:0000313" key="1">
    <source>
        <dbReference type="EMBL" id="QBD75345.1"/>
    </source>
</evidence>
<keyword evidence="2" id="KW-1185">Reference proteome</keyword>
<sequence length="177" mass="19121">MATELQQRYRVKGAAFGARGCSSCTCNPCDCNPCNCGDSVSLPLWRVSGYAIESGEINGREVAHLLLLSLSQPAPTGNWQEVILIDDKASHEQAIAALALFEERMDSLPAELGASSKTPKAVYSVPMHYALTEAGPVLRVAFIPERAAQLRGAPFEPLPWHYEGPMALRETFALSSS</sequence>
<dbReference type="AlphaFoldDB" id="A0A4P6JJP1"/>
<dbReference type="OrthoDB" id="161672at2"/>
<organism evidence="1 2">
    <name type="scientific">Ktedonosporobacter rubrisoli</name>
    <dbReference type="NCBI Taxonomy" id="2509675"/>
    <lineage>
        <taxon>Bacteria</taxon>
        <taxon>Bacillati</taxon>
        <taxon>Chloroflexota</taxon>
        <taxon>Ktedonobacteria</taxon>
        <taxon>Ktedonobacterales</taxon>
        <taxon>Ktedonosporobacteraceae</taxon>
        <taxon>Ktedonosporobacter</taxon>
    </lineage>
</organism>
<dbReference type="RefSeq" id="WP_129885944.1">
    <property type="nucleotide sequence ID" value="NZ_CP035758.1"/>
</dbReference>
<name>A0A4P6JJP1_KTERU</name>
<dbReference type="InterPro" id="IPR009758">
    <property type="entry name" value="DUF1326"/>
</dbReference>
<dbReference type="EMBL" id="CP035758">
    <property type="protein sequence ID" value="QBD75345.1"/>
    <property type="molecule type" value="Genomic_DNA"/>
</dbReference>
<protein>
    <submittedName>
        <fullName evidence="1">DUF1326 domain-containing protein</fullName>
    </submittedName>
</protein>
<dbReference type="Pfam" id="PF07040">
    <property type="entry name" value="DUF1326"/>
    <property type="match status" value="1"/>
</dbReference>
<dbReference type="KEGG" id="kbs:EPA93_04755"/>
<gene>
    <name evidence="1" type="ORF">EPA93_04755</name>
</gene>
<reference evidence="1 2" key="1">
    <citation type="submission" date="2019-01" db="EMBL/GenBank/DDBJ databases">
        <title>Ktedonosporobacter rubrisoli SCAWS-G2.</title>
        <authorList>
            <person name="Huang Y."/>
            <person name="Yan B."/>
        </authorList>
    </citation>
    <scope>NUCLEOTIDE SEQUENCE [LARGE SCALE GENOMIC DNA]</scope>
    <source>
        <strain evidence="1 2">SCAWS-G2</strain>
    </source>
</reference>